<evidence type="ECO:0000313" key="1">
    <source>
        <dbReference type="EMBL" id="UWX55408.1"/>
    </source>
</evidence>
<organism evidence="1 2">
    <name type="scientific">Maribacter litopenaei</name>
    <dbReference type="NCBI Taxonomy" id="2976127"/>
    <lineage>
        <taxon>Bacteria</taxon>
        <taxon>Pseudomonadati</taxon>
        <taxon>Bacteroidota</taxon>
        <taxon>Flavobacteriia</taxon>
        <taxon>Flavobacteriales</taxon>
        <taxon>Flavobacteriaceae</taxon>
        <taxon>Maribacter</taxon>
    </lineage>
</organism>
<sequence length="82" mass="9441">MNLRLIAFSFFIIILSSCSKEDVTTLHEDLKVSLDQEIATESEKTIQKSQVFDVAFTNWILNRQQPSGLLESTEISRLYFLV</sequence>
<accession>A0ABY5Y8Q9</accession>
<name>A0ABY5Y8Q9_9FLAO</name>
<protein>
    <submittedName>
        <fullName evidence="1">Uncharacterized protein</fullName>
    </submittedName>
</protein>
<dbReference type="EMBL" id="CP104205">
    <property type="protein sequence ID" value="UWX55408.1"/>
    <property type="molecule type" value="Genomic_DNA"/>
</dbReference>
<dbReference type="PROSITE" id="PS51257">
    <property type="entry name" value="PROKAR_LIPOPROTEIN"/>
    <property type="match status" value="1"/>
</dbReference>
<reference evidence="1" key="1">
    <citation type="submission" date="2022-09" db="EMBL/GenBank/DDBJ databases">
        <title>Maribacter litopenaei sp. nov., isolated from the intestinal tract of the Pacific White Shrimp, Litopenaeus vannamei.</title>
        <authorList>
            <person name="Kim S.Y."/>
            <person name="Hwang C.Y."/>
        </authorList>
    </citation>
    <scope>NUCLEOTIDE SEQUENCE</scope>
    <source>
        <strain evidence="1">HL-LV01</strain>
    </source>
</reference>
<proteinExistence type="predicted"/>
<dbReference type="Proteomes" id="UP001059209">
    <property type="component" value="Chromosome"/>
</dbReference>
<dbReference type="RefSeq" id="WP_260573295.1">
    <property type="nucleotide sequence ID" value="NZ_CP104205.1"/>
</dbReference>
<evidence type="ECO:0000313" key="2">
    <source>
        <dbReference type="Proteomes" id="UP001059209"/>
    </source>
</evidence>
<keyword evidence="2" id="KW-1185">Reference proteome</keyword>
<gene>
    <name evidence="1" type="ORF">NYZ99_02305</name>
</gene>